<reference evidence="1 2" key="1">
    <citation type="journal article" date="2016" name="Genome Announc.">
        <title>Draft Genome Sequence of the Thermotolerant Cyanobacterium Desertifilum sp. IPPAS B-1220.</title>
        <authorList>
            <person name="Mironov K.S."/>
            <person name="Sinetova M.A."/>
            <person name="Bolatkhan K."/>
            <person name="Zayadan B.K."/>
            <person name="Ustinova V.V."/>
            <person name="Kupriyanova E.V."/>
            <person name="Skrypnik A.N."/>
            <person name="Gogoleva N.E."/>
            <person name="Gogolev Y.V."/>
            <person name="Los D.A."/>
        </authorList>
    </citation>
    <scope>NUCLEOTIDE SEQUENCE [LARGE SCALE GENOMIC DNA]</scope>
    <source>
        <strain evidence="1 2">IPPAS B-1220</strain>
    </source>
</reference>
<proteinExistence type="predicted"/>
<sequence length="75" mass="7798">MESHQTDTPFITQRLNLLNSTGIPTHSNGHSGGFPRGAAPSSSTPNSPATPRQNPSSSTDSDDSSPIGRTQHSSP</sequence>
<gene>
    <name evidence="1" type="ORF">BH720_002180</name>
</gene>
<protein>
    <submittedName>
        <fullName evidence="1">Uncharacterized protein</fullName>
    </submittedName>
</protein>
<accession>A0ACD5GVN6</accession>
<organism evidence="1 2">
    <name type="scientific">Desertifilum tharense IPPAS B-1220</name>
    <dbReference type="NCBI Taxonomy" id="1781255"/>
    <lineage>
        <taxon>Bacteria</taxon>
        <taxon>Bacillati</taxon>
        <taxon>Cyanobacteriota</taxon>
        <taxon>Cyanophyceae</taxon>
        <taxon>Desertifilales</taxon>
        <taxon>Desertifilaceae</taxon>
        <taxon>Desertifilum</taxon>
    </lineage>
</organism>
<dbReference type="EMBL" id="CP182909">
    <property type="protein sequence ID" value="XPM64792.1"/>
    <property type="molecule type" value="Genomic_DNA"/>
</dbReference>
<evidence type="ECO:0000313" key="1">
    <source>
        <dbReference type="EMBL" id="XPM64792.1"/>
    </source>
</evidence>
<name>A0ACD5GVN6_9CYAN</name>
<keyword evidence="2" id="KW-1185">Reference proteome</keyword>
<dbReference type="Proteomes" id="UP000095472">
    <property type="component" value="Chromosome"/>
</dbReference>
<evidence type="ECO:0000313" key="2">
    <source>
        <dbReference type="Proteomes" id="UP000095472"/>
    </source>
</evidence>